<name>A0A975BKX0_9BACT</name>
<dbReference type="KEGG" id="dmm:dnm_029910"/>
<dbReference type="Proteomes" id="UP000663722">
    <property type="component" value="Chromosome"/>
</dbReference>
<accession>A0A975BKX0</accession>
<dbReference type="InterPro" id="IPR027383">
    <property type="entry name" value="Znf_put"/>
</dbReference>
<dbReference type="RefSeq" id="WP_207682361.1">
    <property type="nucleotide sequence ID" value="NZ_CP061800.1"/>
</dbReference>
<proteinExistence type="predicted"/>
<reference evidence="4" key="1">
    <citation type="journal article" date="2021" name="Microb. Physiol.">
        <title>Proteogenomic Insights into the Physiology of Marine, Sulfate-Reducing, Filamentous Desulfonema limicola and Desulfonema magnum.</title>
        <authorList>
            <person name="Schnaars V."/>
            <person name="Wohlbrand L."/>
            <person name="Scheve S."/>
            <person name="Hinrichs C."/>
            <person name="Reinhardt R."/>
            <person name="Rabus R."/>
        </authorList>
    </citation>
    <scope>NUCLEOTIDE SEQUENCE</scope>
    <source>
        <strain evidence="4">4be13</strain>
    </source>
</reference>
<gene>
    <name evidence="4" type="ORF">dnm_029910</name>
</gene>
<dbReference type="EMBL" id="CP061800">
    <property type="protein sequence ID" value="QTA86964.1"/>
    <property type="molecule type" value="Genomic_DNA"/>
</dbReference>
<dbReference type="Pfam" id="PF13490">
    <property type="entry name" value="zf-HC2"/>
    <property type="match status" value="1"/>
</dbReference>
<keyword evidence="5" id="KW-1185">Reference proteome</keyword>
<feature type="compositionally biased region" description="Acidic residues" evidence="1">
    <location>
        <begin position="152"/>
        <end position="168"/>
    </location>
</feature>
<evidence type="ECO:0000313" key="5">
    <source>
        <dbReference type="Proteomes" id="UP000663722"/>
    </source>
</evidence>
<keyword evidence="2" id="KW-0812">Transmembrane</keyword>
<evidence type="ECO:0000313" key="4">
    <source>
        <dbReference type="EMBL" id="QTA86964.1"/>
    </source>
</evidence>
<evidence type="ECO:0000256" key="2">
    <source>
        <dbReference type="SAM" id="Phobius"/>
    </source>
</evidence>
<feature type="region of interest" description="Disordered" evidence="1">
    <location>
        <begin position="122"/>
        <end position="207"/>
    </location>
</feature>
<feature type="compositionally biased region" description="Acidic residues" evidence="1">
    <location>
        <begin position="122"/>
        <end position="137"/>
    </location>
</feature>
<evidence type="ECO:0000256" key="1">
    <source>
        <dbReference type="SAM" id="MobiDB-lite"/>
    </source>
</evidence>
<feature type="transmembrane region" description="Helical" evidence="2">
    <location>
        <begin position="458"/>
        <end position="478"/>
    </location>
</feature>
<feature type="region of interest" description="Disordered" evidence="1">
    <location>
        <begin position="281"/>
        <end position="302"/>
    </location>
</feature>
<keyword evidence="2" id="KW-0472">Membrane</keyword>
<sequence>MKNKENGIKMECNEVKMLLSEYIEGVTDVRKTKRLEEHLLKCDACRKEFSSLKASKEADSAEPAETWKDSADKIYEHIEISSLVDEILEPIEEPQPEEEAEKKLKTLLSDLNINIDIEDDEIPEVSDSVTEFDESEASDFSSLDKILKADSEFDISDNDDEKEEDGFDFESQKYLEPDLDLVPQTRKDNDAEFFDPGLNPDDEPDLSDIEEDFLGNGEDLGLDLSPDEKLDEENFEFNLDSDIEENFLENREDSDADVHLRSYDALIESETYERLDALFGEDTEPEMISEGEKKEGVSTYDSENFESEVTELLDNIFGKDPETDMKGVFENAGTEEKKKAHDMSEEEYDEETGNMTQIFDMGIPAGKFEKSEEEYDEEPGNMTQIFDMGIPAGEFEKPEEEHDEEPGNMTQIFDMGIPAGGFEKSEDEYDKESLLAPDIQPIDFAETRAEPVRKKNRMLVLTLLGGLIIFGGIIGYGLRTMGIHSFLSTARDAVVKIFYVGGDRLKPEISNLQKITVIKESVTGRFVENSKAGRLFVITGQIKNEDSGTPDFINMIGKIYVKGEVIAQTPVHSGNILSEGELSELDSDTIKKRLLNHSGYNHSTTDPESGNVFSFMIILFDRSDNPGEFTLEIARSSFQG</sequence>
<organism evidence="4 5">
    <name type="scientific">Desulfonema magnum</name>
    <dbReference type="NCBI Taxonomy" id="45655"/>
    <lineage>
        <taxon>Bacteria</taxon>
        <taxon>Pseudomonadati</taxon>
        <taxon>Thermodesulfobacteriota</taxon>
        <taxon>Desulfobacteria</taxon>
        <taxon>Desulfobacterales</taxon>
        <taxon>Desulfococcaceae</taxon>
        <taxon>Desulfonema</taxon>
    </lineage>
</organism>
<evidence type="ECO:0000259" key="3">
    <source>
        <dbReference type="Pfam" id="PF13490"/>
    </source>
</evidence>
<protein>
    <submittedName>
        <fullName evidence="4">Zinc finger-containing protein</fullName>
    </submittedName>
</protein>
<feature type="domain" description="Putative zinc-finger" evidence="3">
    <location>
        <begin position="12"/>
        <end position="46"/>
    </location>
</feature>
<keyword evidence="2" id="KW-1133">Transmembrane helix</keyword>
<dbReference type="AlphaFoldDB" id="A0A975BKX0"/>